<dbReference type="AlphaFoldDB" id="A0A5A9X5P4"/>
<dbReference type="EMBL" id="SRSD01000012">
    <property type="protein sequence ID" value="KAA0888104.1"/>
    <property type="molecule type" value="Genomic_DNA"/>
</dbReference>
<name>A0A5A9X5P4_9BACT</name>
<organism evidence="1 2">
    <name type="scientific">Oryzomonas rubra</name>
    <dbReference type="NCBI Taxonomy" id="2509454"/>
    <lineage>
        <taxon>Bacteria</taxon>
        <taxon>Pseudomonadati</taxon>
        <taxon>Thermodesulfobacteriota</taxon>
        <taxon>Desulfuromonadia</taxon>
        <taxon>Geobacterales</taxon>
        <taxon>Geobacteraceae</taxon>
        <taxon>Oryzomonas</taxon>
    </lineage>
</organism>
<comment type="caution">
    <text evidence="1">The sequence shown here is derived from an EMBL/GenBank/DDBJ whole genome shotgun (WGS) entry which is preliminary data.</text>
</comment>
<reference evidence="1 2" key="1">
    <citation type="submission" date="2019-04" db="EMBL/GenBank/DDBJ databases">
        <title>Geobacter ruber sp. nov., ferric-reducing bacteria isolated from paddy soil.</title>
        <authorList>
            <person name="Xu Z."/>
            <person name="Masuda Y."/>
            <person name="Itoh H."/>
            <person name="Senoo K."/>
        </authorList>
    </citation>
    <scope>NUCLEOTIDE SEQUENCE [LARGE SCALE GENOMIC DNA]</scope>
    <source>
        <strain evidence="1 2">Red88</strain>
    </source>
</reference>
<evidence type="ECO:0000313" key="2">
    <source>
        <dbReference type="Proteomes" id="UP000324298"/>
    </source>
</evidence>
<protein>
    <submittedName>
        <fullName evidence="1">Uncharacterized protein</fullName>
    </submittedName>
</protein>
<sequence length="112" mass="12371">MEKKLIEKRRAIVSDFSNNVTAIYDIIMDGCEAHGDSEYRLMSEIAAIVHGAIDCTDDAIWASAGDLFDVVDVTVSQRIQSEPEREKILRMLADVLRSAGNDVISSRQPMAA</sequence>
<keyword evidence="2" id="KW-1185">Reference proteome</keyword>
<proteinExistence type="predicted"/>
<dbReference type="RefSeq" id="WP_149309685.1">
    <property type="nucleotide sequence ID" value="NZ_SRSD01000012.1"/>
</dbReference>
<evidence type="ECO:0000313" key="1">
    <source>
        <dbReference type="EMBL" id="KAA0888104.1"/>
    </source>
</evidence>
<dbReference type="Proteomes" id="UP000324298">
    <property type="component" value="Unassembled WGS sequence"/>
</dbReference>
<accession>A0A5A9X5P4</accession>
<gene>
    <name evidence="1" type="ORF">ET418_17030</name>
</gene>